<dbReference type="InterPro" id="IPR017871">
    <property type="entry name" value="ABC_transporter-like_CS"/>
</dbReference>
<dbReference type="InterPro" id="IPR027417">
    <property type="entry name" value="P-loop_NTPase"/>
</dbReference>
<evidence type="ECO:0000313" key="5">
    <source>
        <dbReference type="EMBL" id="MCC9627043.1"/>
    </source>
</evidence>
<dbReference type="AlphaFoldDB" id="A0A9X1SEB0"/>
<dbReference type="CDD" id="cd03293">
    <property type="entry name" value="ABC_NrtD_SsuB_transporters"/>
    <property type="match status" value="1"/>
</dbReference>
<keyword evidence="3 5" id="KW-0067">ATP-binding</keyword>
<comment type="caution">
    <text evidence="5">The sequence shown here is derived from an EMBL/GenBank/DDBJ whole genome shotgun (WGS) entry which is preliminary data.</text>
</comment>
<dbReference type="PANTHER" id="PTHR42788">
    <property type="entry name" value="TAURINE IMPORT ATP-BINDING PROTEIN-RELATED"/>
    <property type="match status" value="1"/>
</dbReference>
<dbReference type="GO" id="GO:0005524">
    <property type="term" value="F:ATP binding"/>
    <property type="evidence" value="ECO:0007669"/>
    <property type="project" value="UniProtKB-KW"/>
</dbReference>
<protein>
    <submittedName>
        <fullName evidence="5">ABC transporter ATP-binding protein</fullName>
    </submittedName>
</protein>
<keyword evidence="6" id="KW-1185">Reference proteome</keyword>
<accession>A0A9X1SEB0</accession>
<dbReference type="GO" id="GO:0016887">
    <property type="term" value="F:ATP hydrolysis activity"/>
    <property type="evidence" value="ECO:0007669"/>
    <property type="project" value="InterPro"/>
</dbReference>
<dbReference type="Pfam" id="PF00005">
    <property type="entry name" value="ABC_tran"/>
    <property type="match status" value="1"/>
</dbReference>
<evidence type="ECO:0000313" key="6">
    <source>
        <dbReference type="Proteomes" id="UP001139103"/>
    </source>
</evidence>
<reference evidence="5" key="1">
    <citation type="submission" date="2021-11" db="EMBL/GenBank/DDBJ databases">
        <title>Genome sequence.</title>
        <authorList>
            <person name="Sun Q."/>
        </authorList>
    </citation>
    <scope>NUCLEOTIDE SEQUENCE</scope>
    <source>
        <strain evidence="5">JC732</strain>
    </source>
</reference>
<dbReference type="Gene3D" id="3.40.50.300">
    <property type="entry name" value="P-loop containing nucleotide triphosphate hydrolases"/>
    <property type="match status" value="1"/>
</dbReference>
<dbReference type="SMART" id="SM00382">
    <property type="entry name" value="AAA"/>
    <property type="match status" value="1"/>
</dbReference>
<sequence>MIANTKMTSGEDAPVMLELKDATVAFGMGSDAYVVLDQANLQVKENEFVAVIGYSGSGKSTLISTLAGLITPVSGAVQYRGKPMPPPGPDRGIVFQNYSLLPWLTVVGNIDLAVKRLRRDLTRSARRDYVQKYIDMVNLTGSEKKYPSELSGGMRQRLSLARTLSMQPEVLLLDEPLSALDALTRSVLQDEIIRLWEEDRRTVVMVTNDVDEAVLMADRIVPLTPGPGAKLGREFEVTLSRPRDRTTLNFDPEFKHLRNEATRYMLQLSADSKTRRETRRFTLPDLEPANLSG</sequence>
<evidence type="ECO:0000256" key="3">
    <source>
        <dbReference type="ARBA" id="ARBA00022840"/>
    </source>
</evidence>
<evidence type="ECO:0000256" key="2">
    <source>
        <dbReference type="ARBA" id="ARBA00022741"/>
    </source>
</evidence>
<dbReference type="InterPro" id="IPR050166">
    <property type="entry name" value="ABC_transporter_ATP-bind"/>
</dbReference>
<dbReference type="Proteomes" id="UP001139103">
    <property type="component" value="Unassembled WGS sequence"/>
</dbReference>
<dbReference type="EMBL" id="JAJKFT010000002">
    <property type="protein sequence ID" value="MCC9627043.1"/>
    <property type="molecule type" value="Genomic_DNA"/>
</dbReference>
<feature type="domain" description="ABC transporter" evidence="4">
    <location>
        <begin position="17"/>
        <end position="250"/>
    </location>
</feature>
<dbReference type="PROSITE" id="PS00211">
    <property type="entry name" value="ABC_TRANSPORTER_1"/>
    <property type="match status" value="1"/>
</dbReference>
<gene>
    <name evidence="5" type="ORF">LOC68_01365</name>
</gene>
<keyword evidence="2" id="KW-0547">Nucleotide-binding</keyword>
<name>A0A9X1SEB0_9BACT</name>
<organism evidence="5 6">
    <name type="scientific">Blastopirellula sediminis</name>
    <dbReference type="NCBI Taxonomy" id="2894196"/>
    <lineage>
        <taxon>Bacteria</taxon>
        <taxon>Pseudomonadati</taxon>
        <taxon>Planctomycetota</taxon>
        <taxon>Planctomycetia</taxon>
        <taxon>Pirellulales</taxon>
        <taxon>Pirellulaceae</taxon>
        <taxon>Blastopirellula</taxon>
    </lineage>
</organism>
<dbReference type="PROSITE" id="PS50893">
    <property type="entry name" value="ABC_TRANSPORTER_2"/>
    <property type="match status" value="1"/>
</dbReference>
<dbReference type="InterPro" id="IPR003593">
    <property type="entry name" value="AAA+_ATPase"/>
</dbReference>
<dbReference type="SUPFAM" id="SSF52540">
    <property type="entry name" value="P-loop containing nucleoside triphosphate hydrolases"/>
    <property type="match status" value="1"/>
</dbReference>
<evidence type="ECO:0000256" key="1">
    <source>
        <dbReference type="ARBA" id="ARBA00022448"/>
    </source>
</evidence>
<proteinExistence type="predicted"/>
<evidence type="ECO:0000259" key="4">
    <source>
        <dbReference type="PROSITE" id="PS50893"/>
    </source>
</evidence>
<dbReference type="RefSeq" id="WP_230214768.1">
    <property type="nucleotide sequence ID" value="NZ_JAJKFT010000002.1"/>
</dbReference>
<keyword evidence="1" id="KW-0813">Transport</keyword>
<dbReference type="InterPro" id="IPR003439">
    <property type="entry name" value="ABC_transporter-like_ATP-bd"/>
</dbReference>
<dbReference type="PANTHER" id="PTHR42788:SF13">
    <property type="entry name" value="ALIPHATIC SULFONATES IMPORT ATP-BINDING PROTEIN SSUB"/>
    <property type="match status" value="1"/>
</dbReference>